<evidence type="ECO:0000256" key="15">
    <source>
        <dbReference type="ARBA" id="ARBA00051495"/>
    </source>
</evidence>
<evidence type="ECO:0000256" key="16">
    <source>
        <dbReference type="ARBA" id="ARBA00058640"/>
    </source>
</evidence>
<keyword evidence="10 17" id="KW-1133">Transmembrane helix</keyword>
<keyword evidence="13 17" id="KW-0472">Membrane</keyword>
<keyword evidence="7" id="KW-0256">Endoplasmic reticulum</keyword>
<evidence type="ECO:0000256" key="4">
    <source>
        <dbReference type="ARBA" id="ARBA00012530"/>
    </source>
</evidence>
<feature type="domain" description="3-oxo-5-alpha-steroid 4-dehydrogenase C-terminal" evidence="18">
    <location>
        <begin position="179"/>
        <end position="329"/>
    </location>
</feature>
<dbReference type="GO" id="GO:0005789">
    <property type="term" value="C:endoplasmic reticulum membrane"/>
    <property type="evidence" value="ECO:0007669"/>
    <property type="project" value="UniProtKB-SubCell"/>
</dbReference>
<dbReference type="STRING" id="1509407.A0A0L1J2H8"/>
<dbReference type="AlphaFoldDB" id="A0A0L1J2H8"/>
<dbReference type="EMBL" id="JNOM01000135">
    <property type="protein sequence ID" value="KNG85939.1"/>
    <property type="molecule type" value="Genomic_DNA"/>
</dbReference>
<evidence type="ECO:0000256" key="17">
    <source>
        <dbReference type="SAM" id="Phobius"/>
    </source>
</evidence>
<dbReference type="FunFam" id="1.20.120.1630:FF:000010">
    <property type="entry name" value="Steroid alpha reductase family protein"/>
    <property type="match status" value="1"/>
</dbReference>
<proteinExistence type="inferred from homology"/>
<keyword evidence="5" id="KW-0444">Lipid biosynthesis</keyword>
<reference evidence="19 20" key="1">
    <citation type="submission" date="2014-06" db="EMBL/GenBank/DDBJ databases">
        <title>The Genome of the Aflatoxigenic Filamentous Fungus Aspergillus nomius.</title>
        <authorList>
            <person name="Moore M.G."/>
            <person name="Shannon B.M."/>
            <person name="Brian M.M."/>
        </authorList>
    </citation>
    <scope>NUCLEOTIDE SEQUENCE [LARGE SCALE GENOMIC DNA]</scope>
    <source>
        <strain evidence="19 20">NRRL 13137</strain>
    </source>
</reference>
<dbReference type="InterPro" id="IPR039357">
    <property type="entry name" value="SRD5A/TECR"/>
</dbReference>
<feature type="non-terminal residue" evidence="19">
    <location>
        <position position="1"/>
    </location>
</feature>
<keyword evidence="9" id="KW-0521">NADP</keyword>
<evidence type="ECO:0000259" key="18">
    <source>
        <dbReference type="Pfam" id="PF02544"/>
    </source>
</evidence>
<dbReference type="GO" id="GO:0042761">
    <property type="term" value="P:very long-chain fatty acid biosynthetic process"/>
    <property type="evidence" value="ECO:0007669"/>
    <property type="project" value="TreeGrafter"/>
</dbReference>
<feature type="transmembrane region" description="Helical" evidence="17">
    <location>
        <begin position="108"/>
        <end position="128"/>
    </location>
</feature>
<comment type="similarity">
    <text evidence="3">Belongs to the steroid 5-alpha reductase family.</text>
</comment>
<evidence type="ECO:0000256" key="9">
    <source>
        <dbReference type="ARBA" id="ARBA00022857"/>
    </source>
</evidence>
<comment type="subcellular location">
    <subcellularLocation>
        <location evidence="1">Endoplasmic reticulum membrane</location>
        <topology evidence="1">Multi-pass membrane protein</topology>
    </subcellularLocation>
</comment>
<feature type="transmembrane region" description="Helical" evidence="17">
    <location>
        <begin position="258"/>
        <end position="278"/>
    </location>
</feature>
<dbReference type="PANTHER" id="PTHR10556">
    <property type="entry name" value="3-OXO-5-ALPHA-STEROID 4-DEHYDROGENASE"/>
    <property type="match status" value="1"/>
</dbReference>
<evidence type="ECO:0000256" key="13">
    <source>
        <dbReference type="ARBA" id="ARBA00023136"/>
    </source>
</evidence>
<evidence type="ECO:0000256" key="1">
    <source>
        <dbReference type="ARBA" id="ARBA00004477"/>
    </source>
</evidence>
<evidence type="ECO:0000256" key="10">
    <source>
        <dbReference type="ARBA" id="ARBA00022989"/>
    </source>
</evidence>
<dbReference type="RefSeq" id="XP_015406862.1">
    <property type="nucleotide sequence ID" value="XM_015550679.1"/>
</dbReference>
<evidence type="ECO:0000256" key="8">
    <source>
        <dbReference type="ARBA" id="ARBA00022832"/>
    </source>
</evidence>
<evidence type="ECO:0000313" key="19">
    <source>
        <dbReference type="EMBL" id="KNG85939.1"/>
    </source>
</evidence>
<name>A0A0L1J2H8_ASPN3</name>
<keyword evidence="8" id="KW-0276">Fatty acid metabolism</keyword>
<gene>
    <name evidence="19" type="ORF">ANOM_005422</name>
</gene>
<dbReference type="InterPro" id="IPR001104">
    <property type="entry name" value="3-oxo-5_a-steroid_4-DH_C"/>
</dbReference>
<dbReference type="OrthoDB" id="540503at2759"/>
<dbReference type="EC" id="1.3.1.93" evidence="4"/>
<feature type="transmembrane region" description="Helical" evidence="17">
    <location>
        <begin position="185"/>
        <end position="205"/>
    </location>
</feature>
<comment type="pathway">
    <text evidence="2">Lipid metabolism; fatty acid biosynthesis.</text>
</comment>
<keyword evidence="12" id="KW-0443">Lipid metabolism</keyword>
<sequence length="330" mass="37094">LRVLVIEFGYLDGKSSISIMAPASITLIVEPRGKPIKKLPKEIQISPNAPAQEIYTALAAASGFSIHRLRITKGSDRSVVPNSKETTVDDTGLKERSVVHVKDLGPQIGWRTVFIIEYFGPLVIPALFLYPLRPYLYYNFDKPLPEPSYLQQLVCALLSIHFLKREFETIFIHRFSNATMPARNIFKNSAHYWVLAGLNIAYWVFRPDASAVNEPNPALLYAGLGLFVFGELANLNSHLVLRGLRRPGTTDRGIPSGFGFNLVTCPNYLFEIMAWVGVYLVSGLSWSVLFFIAVGGAQMAAWAKKKERRYRKEFGDKYKRKRSVIVPGLI</sequence>
<comment type="catalytic activity">
    <reaction evidence="15">
        <text>a very-long-chain 2,3-saturated fatty acyl-CoA + NADP(+) = a very-long-chain (2E)-enoyl-CoA + NADPH + H(+)</text>
        <dbReference type="Rhea" id="RHEA:14473"/>
        <dbReference type="ChEBI" id="CHEBI:15378"/>
        <dbReference type="ChEBI" id="CHEBI:57783"/>
        <dbReference type="ChEBI" id="CHEBI:58349"/>
        <dbReference type="ChEBI" id="CHEBI:83724"/>
        <dbReference type="ChEBI" id="CHEBI:83728"/>
        <dbReference type="EC" id="1.3.1.93"/>
    </reaction>
</comment>
<accession>A0A0L1J2H8</accession>
<keyword evidence="6 17" id="KW-0812">Transmembrane</keyword>
<dbReference type="PROSITE" id="PS50244">
    <property type="entry name" value="S5A_REDUCTASE"/>
    <property type="match status" value="1"/>
</dbReference>
<evidence type="ECO:0000256" key="3">
    <source>
        <dbReference type="ARBA" id="ARBA00007742"/>
    </source>
</evidence>
<protein>
    <recommendedName>
        <fullName evidence="4">very-long-chain enoyl-CoA reductase</fullName>
        <ecNumber evidence="4">1.3.1.93</ecNumber>
    </recommendedName>
</protein>
<feature type="transmembrane region" description="Helical" evidence="17">
    <location>
        <begin position="217"/>
        <end position="237"/>
    </location>
</feature>
<organism evidence="19 20">
    <name type="scientific">Aspergillus nomiae NRRL (strain ATCC 15546 / NRRL 13137 / CBS 260.88 / M93)</name>
    <dbReference type="NCBI Taxonomy" id="1509407"/>
    <lineage>
        <taxon>Eukaryota</taxon>
        <taxon>Fungi</taxon>
        <taxon>Dikarya</taxon>
        <taxon>Ascomycota</taxon>
        <taxon>Pezizomycotina</taxon>
        <taxon>Eurotiomycetes</taxon>
        <taxon>Eurotiomycetidae</taxon>
        <taxon>Eurotiales</taxon>
        <taxon>Aspergillaceae</taxon>
        <taxon>Aspergillus</taxon>
        <taxon>Aspergillus subgen. Circumdati</taxon>
    </lineage>
</organism>
<dbReference type="GeneID" id="26807226"/>
<comment type="function">
    <text evidence="16">Catalyzes the last of the four reactions of the long-chain fatty acids elongation cycle. This endoplasmic reticulum-bound enzymatic process, allows the addition of 2 carbons to the chain of long- and very long-chain fatty acids/VLCFAs per cycle. This enzyme reduces the trans-2,3-enoyl-CoA fatty acid intermediate to an acyl-CoA that can be further elongated by entering a new cycle of elongation. Thereby, it participates in the production of VLCFAs of different chain lengths that are involved in multiple biological processes as precursors of membrane lipids and lipid mediators.</text>
</comment>
<evidence type="ECO:0000313" key="20">
    <source>
        <dbReference type="Proteomes" id="UP000037505"/>
    </source>
</evidence>
<feature type="transmembrane region" description="Helical" evidence="17">
    <location>
        <begin position="284"/>
        <end position="303"/>
    </location>
</feature>
<evidence type="ECO:0000256" key="6">
    <source>
        <dbReference type="ARBA" id="ARBA00022692"/>
    </source>
</evidence>
<dbReference type="GO" id="GO:0102758">
    <property type="term" value="F:very-long-chain enoyl-CoA reductase activity"/>
    <property type="evidence" value="ECO:0007669"/>
    <property type="project" value="UniProtKB-EC"/>
</dbReference>
<keyword evidence="14" id="KW-0275">Fatty acid biosynthesis</keyword>
<evidence type="ECO:0000256" key="11">
    <source>
        <dbReference type="ARBA" id="ARBA00023002"/>
    </source>
</evidence>
<evidence type="ECO:0000256" key="5">
    <source>
        <dbReference type="ARBA" id="ARBA00022516"/>
    </source>
</evidence>
<keyword evidence="20" id="KW-1185">Reference proteome</keyword>
<dbReference type="Pfam" id="PF02544">
    <property type="entry name" value="Steroid_dh"/>
    <property type="match status" value="1"/>
</dbReference>
<comment type="caution">
    <text evidence="19">The sequence shown here is derived from an EMBL/GenBank/DDBJ whole genome shotgun (WGS) entry which is preliminary data.</text>
</comment>
<evidence type="ECO:0000256" key="12">
    <source>
        <dbReference type="ARBA" id="ARBA00023098"/>
    </source>
</evidence>
<keyword evidence="11" id="KW-0560">Oxidoreductase</keyword>
<dbReference type="PANTHER" id="PTHR10556:SF28">
    <property type="entry name" value="VERY-LONG-CHAIN ENOYL-COA REDUCTASE"/>
    <property type="match status" value="1"/>
</dbReference>
<evidence type="ECO:0000256" key="14">
    <source>
        <dbReference type="ARBA" id="ARBA00023160"/>
    </source>
</evidence>
<evidence type="ECO:0000256" key="7">
    <source>
        <dbReference type="ARBA" id="ARBA00022824"/>
    </source>
</evidence>
<evidence type="ECO:0000256" key="2">
    <source>
        <dbReference type="ARBA" id="ARBA00005194"/>
    </source>
</evidence>
<dbReference type="Gene3D" id="1.20.120.1630">
    <property type="match status" value="1"/>
</dbReference>
<dbReference type="Proteomes" id="UP000037505">
    <property type="component" value="Unassembled WGS sequence"/>
</dbReference>